<name>A0AAD7ZWR0_DIPPU</name>
<dbReference type="Proteomes" id="UP001233999">
    <property type="component" value="Unassembled WGS sequence"/>
</dbReference>
<evidence type="ECO:0000313" key="2">
    <source>
        <dbReference type="Proteomes" id="UP001233999"/>
    </source>
</evidence>
<gene>
    <name evidence="1" type="ORF">L9F63_018556</name>
</gene>
<comment type="caution">
    <text evidence="1">The sequence shown here is derived from an EMBL/GenBank/DDBJ whole genome shotgun (WGS) entry which is preliminary data.</text>
</comment>
<proteinExistence type="predicted"/>
<dbReference type="EMBL" id="JASPKZ010005717">
    <property type="protein sequence ID" value="KAJ9588078.1"/>
    <property type="molecule type" value="Genomic_DNA"/>
</dbReference>
<protein>
    <submittedName>
        <fullName evidence="1">Uncharacterized protein</fullName>
    </submittedName>
</protein>
<evidence type="ECO:0000313" key="1">
    <source>
        <dbReference type="EMBL" id="KAJ9588078.1"/>
    </source>
</evidence>
<accession>A0AAD7ZWR0</accession>
<keyword evidence="2" id="KW-1185">Reference proteome</keyword>
<dbReference type="AlphaFoldDB" id="A0AAD7ZWR0"/>
<reference evidence="1" key="1">
    <citation type="journal article" date="2023" name="IScience">
        <title>Live-bearing cockroach genome reveals convergent evolutionary mechanisms linked to viviparity in insects and beyond.</title>
        <authorList>
            <person name="Fouks B."/>
            <person name="Harrison M.C."/>
            <person name="Mikhailova A.A."/>
            <person name="Marchal E."/>
            <person name="English S."/>
            <person name="Carruthers M."/>
            <person name="Jennings E.C."/>
            <person name="Chiamaka E.L."/>
            <person name="Frigard R.A."/>
            <person name="Pippel M."/>
            <person name="Attardo G.M."/>
            <person name="Benoit J.B."/>
            <person name="Bornberg-Bauer E."/>
            <person name="Tobe S.S."/>
        </authorList>
    </citation>
    <scope>NUCLEOTIDE SEQUENCE</scope>
    <source>
        <strain evidence="1">Stay&amp;Tobe</strain>
    </source>
</reference>
<organism evidence="1 2">
    <name type="scientific">Diploptera punctata</name>
    <name type="common">Pacific beetle cockroach</name>
    <dbReference type="NCBI Taxonomy" id="6984"/>
    <lineage>
        <taxon>Eukaryota</taxon>
        <taxon>Metazoa</taxon>
        <taxon>Ecdysozoa</taxon>
        <taxon>Arthropoda</taxon>
        <taxon>Hexapoda</taxon>
        <taxon>Insecta</taxon>
        <taxon>Pterygota</taxon>
        <taxon>Neoptera</taxon>
        <taxon>Polyneoptera</taxon>
        <taxon>Dictyoptera</taxon>
        <taxon>Blattodea</taxon>
        <taxon>Blaberoidea</taxon>
        <taxon>Blaberidae</taxon>
        <taxon>Diplopterinae</taxon>
        <taxon>Diploptera</taxon>
    </lineage>
</organism>
<sequence length="101" mass="10813">MNRPLSGGQFLGQLGQYIQQGLGQYQQAGAPPQYQQQLYQQRPPFGGAGLTETLTSIARYDDLKCVPRLLCEVAAGGRPGQTPGGKDFGGIPFLNKNGLMS</sequence>
<reference evidence="1" key="2">
    <citation type="submission" date="2023-05" db="EMBL/GenBank/DDBJ databases">
        <authorList>
            <person name="Fouks B."/>
        </authorList>
    </citation>
    <scope>NUCLEOTIDE SEQUENCE</scope>
    <source>
        <strain evidence="1">Stay&amp;Tobe</strain>
        <tissue evidence="1">Testes</tissue>
    </source>
</reference>